<dbReference type="CDD" id="cd00093">
    <property type="entry name" value="HTH_XRE"/>
    <property type="match status" value="1"/>
</dbReference>
<evidence type="ECO:0000256" key="1">
    <source>
        <dbReference type="ARBA" id="ARBA00023125"/>
    </source>
</evidence>
<dbReference type="SUPFAM" id="SSF47413">
    <property type="entry name" value="lambda repressor-like DNA-binding domains"/>
    <property type="match status" value="1"/>
</dbReference>
<evidence type="ECO:0000313" key="3">
    <source>
        <dbReference type="EMBL" id="RHL47090.1"/>
    </source>
</evidence>
<evidence type="ECO:0000313" key="4">
    <source>
        <dbReference type="Proteomes" id="UP000283314"/>
    </source>
</evidence>
<gene>
    <name evidence="3" type="ORF">DW018_02925</name>
</gene>
<reference evidence="3 4" key="1">
    <citation type="submission" date="2018-08" db="EMBL/GenBank/DDBJ databases">
        <title>A genome reference for cultivated species of the human gut microbiota.</title>
        <authorList>
            <person name="Zou Y."/>
            <person name="Xue W."/>
            <person name="Luo G."/>
        </authorList>
    </citation>
    <scope>NUCLEOTIDE SEQUENCE [LARGE SCALE GENOMIC DNA]</scope>
    <source>
        <strain evidence="3 4">AF37-4</strain>
    </source>
</reference>
<comment type="caution">
    <text evidence="3">The sequence shown here is derived from an EMBL/GenBank/DDBJ whole genome shotgun (WGS) entry which is preliminary data.</text>
</comment>
<dbReference type="GeneID" id="66466186"/>
<dbReference type="Gene3D" id="1.10.260.40">
    <property type="entry name" value="lambda repressor-like DNA-binding domains"/>
    <property type="match status" value="1"/>
</dbReference>
<dbReference type="Pfam" id="PF01381">
    <property type="entry name" value="HTH_3"/>
    <property type="match status" value="1"/>
</dbReference>
<dbReference type="GO" id="GO:0003700">
    <property type="term" value="F:DNA-binding transcription factor activity"/>
    <property type="evidence" value="ECO:0007669"/>
    <property type="project" value="TreeGrafter"/>
</dbReference>
<dbReference type="Proteomes" id="UP000283314">
    <property type="component" value="Unassembled WGS sequence"/>
</dbReference>
<feature type="domain" description="HTH cro/C1-type" evidence="2">
    <location>
        <begin position="11"/>
        <end position="65"/>
    </location>
</feature>
<dbReference type="EMBL" id="QROT01000002">
    <property type="protein sequence ID" value="RHL47090.1"/>
    <property type="molecule type" value="Genomic_DNA"/>
</dbReference>
<evidence type="ECO:0000259" key="2">
    <source>
        <dbReference type="PROSITE" id="PS50943"/>
    </source>
</evidence>
<keyword evidence="1" id="KW-0238">DNA-binding</keyword>
<protein>
    <submittedName>
        <fullName evidence="3">XRE family transcriptional regulator</fullName>
    </submittedName>
</protein>
<dbReference type="PANTHER" id="PTHR46797:SF1">
    <property type="entry name" value="METHYLPHOSPHONATE SYNTHASE"/>
    <property type="match status" value="1"/>
</dbReference>
<dbReference type="GO" id="GO:0005829">
    <property type="term" value="C:cytosol"/>
    <property type="evidence" value="ECO:0007669"/>
    <property type="project" value="TreeGrafter"/>
</dbReference>
<dbReference type="AlphaFoldDB" id="A0A415LEU9"/>
<proteinExistence type="predicted"/>
<organism evidence="3 4">
    <name type="scientific">Eubacterium ventriosum</name>
    <dbReference type="NCBI Taxonomy" id="39496"/>
    <lineage>
        <taxon>Bacteria</taxon>
        <taxon>Bacillati</taxon>
        <taxon>Bacillota</taxon>
        <taxon>Clostridia</taxon>
        <taxon>Eubacteriales</taxon>
        <taxon>Eubacteriaceae</taxon>
        <taxon>Eubacterium</taxon>
    </lineage>
</organism>
<accession>A0A415LEU9</accession>
<sequence length="106" mass="12057">MEKETNAGTRVRYARELNHFTREELAEYAGISTKFLYEIENNHKGMSAHTLLNICKALDVSCDYIMTGGGDYTCDQEVITIIESFDASQIPNVKKILTELLELSKY</sequence>
<dbReference type="InterPro" id="IPR010982">
    <property type="entry name" value="Lambda_DNA-bd_dom_sf"/>
</dbReference>
<dbReference type="PANTHER" id="PTHR46797">
    <property type="entry name" value="HTH-TYPE TRANSCRIPTIONAL REGULATOR"/>
    <property type="match status" value="1"/>
</dbReference>
<dbReference type="SMART" id="SM00530">
    <property type="entry name" value="HTH_XRE"/>
    <property type="match status" value="1"/>
</dbReference>
<dbReference type="RefSeq" id="WP_118379284.1">
    <property type="nucleotide sequence ID" value="NZ_CABJDQ010000002.1"/>
</dbReference>
<name>A0A415LEU9_9FIRM</name>
<dbReference type="InterPro" id="IPR050807">
    <property type="entry name" value="TransReg_Diox_bact_type"/>
</dbReference>
<dbReference type="GO" id="GO:0003677">
    <property type="term" value="F:DNA binding"/>
    <property type="evidence" value="ECO:0007669"/>
    <property type="project" value="UniProtKB-KW"/>
</dbReference>
<dbReference type="PROSITE" id="PS50943">
    <property type="entry name" value="HTH_CROC1"/>
    <property type="match status" value="1"/>
</dbReference>
<dbReference type="InterPro" id="IPR001387">
    <property type="entry name" value="Cro/C1-type_HTH"/>
</dbReference>